<feature type="region of interest" description="Disordered" evidence="1">
    <location>
        <begin position="25"/>
        <end position="57"/>
    </location>
</feature>
<evidence type="ECO:0000313" key="4">
    <source>
        <dbReference type="Proteomes" id="UP000254150"/>
    </source>
</evidence>
<accession>A0A380MQ80</accession>
<keyword evidence="2" id="KW-0732">Signal</keyword>
<name>A0A380MQ80_STRGR</name>
<dbReference type="GeneID" id="95070296"/>
<reference evidence="3 4" key="1">
    <citation type="submission" date="2018-06" db="EMBL/GenBank/DDBJ databases">
        <authorList>
            <consortium name="Pathogen Informatics"/>
            <person name="Doyle S."/>
        </authorList>
    </citation>
    <scope>NUCLEOTIDE SEQUENCE [LARGE SCALE GENOMIC DNA]</scope>
    <source>
        <strain evidence="3 4">NCTC7807</strain>
    </source>
</reference>
<proteinExistence type="predicted"/>
<protein>
    <recommendedName>
        <fullName evidence="5">Secreted protein</fullName>
    </recommendedName>
</protein>
<feature type="chain" id="PRO_5017004640" description="Secreted protein" evidence="2">
    <location>
        <begin position="29"/>
        <end position="76"/>
    </location>
</feature>
<sequence>MRKMLGRTAAAAALAAAALVPLAGTASAADPHGTPSSNQGTFWGDPDNDYQNTQNQDNDLLDLDQVLNDVLDLDLL</sequence>
<evidence type="ECO:0008006" key="5">
    <source>
        <dbReference type="Google" id="ProtNLM"/>
    </source>
</evidence>
<evidence type="ECO:0000256" key="1">
    <source>
        <dbReference type="SAM" id="MobiDB-lite"/>
    </source>
</evidence>
<feature type="signal peptide" evidence="2">
    <location>
        <begin position="1"/>
        <end position="28"/>
    </location>
</feature>
<dbReference type="AlphaFoldDB" id="A0A380MQ80"/>
<evidence type="ECO:0000256" key="2">
    <source>
        <dbReference type="SAM" id="SignalP"/>
    </source>
</evidence>
<evidence type="ECO:0000313" key="3">
    <source>
        <dbReference type="EMBL" id="SUO93861.1"/>
    </source>
</evidence>
<organism evidence="3 4">
    <name type="scientific">Streptomyces griseus</name>
    <dbReference type="NCBI Taxonomy" id="1911"/>
    <lineage>
        <taxon>Bacteria</taxon>
        <taxon>Bacillati</taxon>
        <taxon>Actinomycetota</taxon>
        <taxon>Actinomycetes</taxon>
        <taxon>Kitasatosporales</taxon>
        <taxon>Streptomycetaceae</taxon>
        <taxon>Streptomyces</taxon>
    </lineage>
</organism>
<gene>
    <name evidence="3" type="ORF">NCTC7807_00592</name>
</gene>
<dbReference type="Proteomes" id="UP000254150">
    <property type="component" value="Unassembled WGS sequence"/>
</dbReference>
<dbReference type="RefSeq" id="WP_115067822.1">
    <property type="nucleotide sequence ID" value="NZ_UHID01000001.1"/>
</dbReference>
<dbReference type="EMBL" id="UHID01000001">
    <property type="protein sequence ID" value="SUO93861.1"/>
    <property type="molecule type" value="Genomic_DNA"/>
</dbReference>